<accession>A0A919JJF0</accession>
<dbReference type="AlphaFoldDB" id="A0A919JJF0"/>
<comment type="caution">
    <text evidence="4">The sequence shown here is derived from an EMBL/GenBank/DDBJ whole genome shotgun (WGS) entry which is preliminary data.</text>
</comment>
<evidence type="ECO:0000313" key="4">
    <source>
        <dbReference type="EMBL" id="GIE50768.1"/>
    </source>
</evidence>
<dbReference type="PROSITE" id="PS50110">
    <property type="entry name" value="RESPONSE_REGULATORY"/>
    <property type="match status" value="1"/>
</dbReference>
<dbReference type="SUPFAM" id="SSF52172">
    <property type="entry name" value="CheY-like"/>
    <property type="match status" value="1"/>
</dbReference>
<dbReference type="RefSeq" id="WP_203770737.1">
    <property type="nucleotide sequence ID" value="NZ_BAAAYJ010000049.1"/>
</dbReference>
<evidence type="ECO:0000259" key="3">
    <source>
        <dbReference type="PROSITE" id="PS50110"/>
    </source>
</evidence>
<dbReference type="EMBL" id="BOMQ01000052">
    <property type="protein sequence ID" value="GIE50768.1"/>
    <property type="molecule type" value="Genomic_DNA"/>
</dbReference>
<dbReference type="PANTHER" id="PTHR44591:SF3">
    <property type="entry name" value="RESPONSE REGULATORY DOMAIN-CONTAINING PROTEIN"/>
    <property type="match status" value="1"/>
</dbReference>
<name>A0A919JJF0_9ACTN</name>
<dbReference type="InterPro" id="IPR001789">
    <property type="entry name" value="Sig_transdc_resp-reg_receiver"/>
</dbReference>
<dbReference type="GO" id="GO:0000160">
    <property type="term" value="P:phosphorelay signal transduction system"/>
    <property type="evidence" value="ECO:0007669"/>
    <property type="project" value="InterPro"/>
</dbReference>
<reference evidence="4" key="1">
    <citation type="submission" date="2021-01" db="EMBL/GenBank/DDBJ databases">
        <title>Whole genome shotgun sequence of Actinoplanes nipponensis NBRC 14063.</title>
        <authorList>
            <person name="Komaki H."/>
            <person name="Tamura T."/>
        </authorList>
    </citation>
    <scope>NUCLEOTIDE SEQUENCE</scope>
    <source>
        <strain evidence="4">NBRC 14063</strain>
    </source>
</reference>
<dbReference type="Pfam" id="PF00072">
    <property type="entry name" value="Response_reg"/>
    <property type="match status" value="1"/>
</dbReference>
<keyword evidence="5" id="KW-1185">Reference proteome</keyword>
<evidence type="ECO:0000256" key="1">
    <source>
        <dbReference type="ARBA" id="ARBA00022553"/>
    </source>
</evidence>
<dbReference type="SMART" id="SM00448">
    <property type="entry name" value="REC"/>
    <property type="match status" value="1"/>
</dbReference>
<dbReference type="InterPro" id="IPR011006">
    <property type="entry name" value="CheY-like_superfamily"/>
</dbReference>
<proteinExistence type="predicted"/>
<evidence type="ECO:0000313" key="5">
    <source>
        <dbReference type="Proteomes" id="UP000647172"/>
    </source>
</evidence>
<keyword evidence="1 2" id="KW-0597">Phosphoprotein</keyword>
<evidence type="ECO:0000256" key="2">
    <source>
        <dbReference type="PROSITE-ProRule" id="PRU00169"/>
    </source>
</evidence>
<feature type="domain" description="Response regulatory" evidence="3">
    <location>
        <begin position="2"/>
        <end position="120"/>
    </location>
</feature>
<gene>
    <name evidence="4" type="ORF">Ani05nite_43020</name>
</gene>
<protein>
    <submittedName>
        <fullName evidence="4">Response regulator</fullName>
    </submittedName>
</protein>
<organism evidence="4 5">
    <name type="scientific">Actinoplanes nipponensis</name>
    <dbReference type="NCBI Taxonomy" id="135950"/>
    <lineage>
        <taxon>Bacteria</taxon>
        <taxon>Bacillati</taxon>
        <taxon>Actinomycetota</taxon>
        <taxon>Actinomycetes</taxon>
        <taxon>Micromonosporales</taxon>
        <taxon>Micromonosporaceae</taxon>
        <taxon>Actinoplanes</taxon>
    </lineage>
</organism>
<sequence length="128" mass="14115">MLALIIDDSAVIRSILRGYLLPFGFNVYEAVDGLDALDLLAEIPTVPDLALIDWHMPRMNGLEFLRSIRRRQDLAEMVRMMVTSESEPGSIVRALAAGAHEYLLKPCTADDLGDKLAYLGMVAPVTGR</sequence>
<dbReference type="Proteomes" id="UP000647172">
    <property type="component" value="Unassembled WGS sequence"/>
</dbReference>
<dbReference type="Gene3D" id="3.40.50.2300">
    <property type="match status" value="1"/>
</dbReference>
<feature type="modified residue" description="4-aspartylphosphate" evidence="2">
    <location>
        <position position="53"/>
    </location>
</feature>
<dbReference type="InterPro" id="IPR050595">
    <property type="entry name" value="Bact_response_regulator"/>
</dbReference>
<dbReference type="PANTHER" id="PTHR44591">
    <property type="entry name" value="STRESS RESPONSE REGULATOR PROTEIN 1"/>
    <property type="match status" value="1"/>
</dbReference>